<dbReference type="Gene3D" id="3.30.70.3040">
    <property type="match status" value="1"/>
</dbReference>
<evidence type="ECO:0000256" key="3">
    <source>
        <dbReference type="ARBA" id="ARBA00021907"/>
    </source>
</evidence>
<dbReference type="OrthoDB" id="9812531at2"/>
<evidence type="ECO:0000256" key="5">
    <source>
        <dbReference type="ARBA" id="ARBA00022618"/>
    </source>
</evidence>
<evidence type="ECO:0000256" key="6">
    <source>
        <dbReference type="ARBA" id="ARBA00022692"/>
    </source>
</evidence>
<keyword evidence="8 10" id="KW-0472">Membrane</keyword>
<dbReference type="Pfam" id="PF02687">
    <property type="entry name" value="FtsX"/>
    <property type="match status" value="1"/>
</dbReference>
<evidence type="ECO:0000313" key="15">
    <source>
        <dbReference type="Proteomes" id="UP000008457"/>
    </source>
</evidence>
<dbReference type="GO" id="GO:0005886">
    <property type="term" value="C:plasma membrane"/>
    <property type="evidence" value="ECO:0007669"/>
    <property type="project" value="UniProtKB-SubCell"/>
</dbReference>
<dbReference type="Pfam" id="PF18075">
    <property type="entry name" value="FtsX_ECD"/>
    <property type="match status" value="1"/>
</dbReference>
<dbReference type="EMBL" id="CP002360">
    <property type="protein sequence ID" value="AEE95861.1"/>
    <property type="molecule type" value="Genomic_DNA"/>
</dbReference>
<sequence>MRLSNIGYYIKEGFNGIFRHKAMSLAAIISIVIALFMLGSIIVFGLNVSNIIGDMESSLEVIIFLKDDMPDQAIEQLDSDLRNMEGIVDVRYISKADAFEKWKEQFGEQSDYLEGYTAEDNPLPRSYEVRLKEPSYADNVVNALNGREGIEKVQYNSEVADTLNRLVTAVRWMGLIIVGILLVIAVVIIMNTVRLAVFARRNEINIMKYIGATNWFIRWPFIIEGAVIGLIGSVLSLALLKILYDFAMDKLSGILNMVKLIPVNDAMNIAMLIIMVTGIVAGIIGSAVSIRRYLKV</sequence>
<keyword evidence="7 11" id="KW-1133">Transmembrane helix</keyword>
<reference evidence="15" key="1">
    <citation type="submission" date="2010-11" db="EMBL/GenBank/DDBJ databases">
        <title>The complete genome of Mahella australiensis DSM 15567.</title>
        <authorList>
            <consortium name="US DOE Joint Genome Institute (JGI-PGF)"/>
            <person name="Lucas S."/>
            <person name="Copeland A."/>
            <person name="Lapidus A."/>
            <person name="Bruce D."/>
            <person name="Goodwin L."/>
            <person name="Pitluck S."/>
            <person name="Kyrpides N."/>
            <person name="Mavromatis K."/>
            <person name="Pagani I."/>
            <person name="Ivanova N."/>
            <person name="Teshima H."/>
            <person name="Brettin T."/>
            <person name="Detter J.C."/>
            <person name="Han C."/>
            <person name="Tapia R."/>
            <person name="Land M."/>
            <person name="Hauser L."/>
            <person name="Markowitz V."/>
            <person name="Cheng J.-F."/>
            <person name="Hugenholtz P."/>
            <person name="Woyke T."/>
            <person name="Wu D."/>
            <person name="Spring S."/>
            <person name="Pukall R."/>
            <person name="Steenblock K."/>
            <person name="Schneider S."/>
            <person name="Klenk H.-P."/>
            <person name="Eisen J.A."/>
        </authorList>
    </citation>
    <scope>NUCLEOTIDE SEQUENCE [LARGE SCALE GENOMIC DNA]</scope>
    <source>
        <strain evidence="15">DSM 15567 / CIP 107919 / 50-1 BON</strain>
    </source>
</reference>
<evidence type="ECO:0000256" key="11">
    <source>
        <dbReference type="SAM" id="Phobius"/>
    </source>
</evidence>
<feature type="domain" description="ABC3 transporter permease C-terminal" evidence="12">
    <location>
        <begin position="176"/>
        <end position="295"/>
    </location>
</feature>
<dbReference type="RefSeq" id="WP_013780294.1">
    <property type="nucleotide sequence ID" value="NC_015520.1"/>
</dbReference>
<dbReference type="InterPro" id="IPR003838">
    <property type="entry name" value="ABC3_permease_C"/>
</dbReference>
<reference evidence="14 15" key="2">
    <citation type="journal article" date="2011" name="Stand. Genomic Sci.">
        <title>Complete genome sequence of Mahella australiensis type strain (50-1 BON).</title>
        <authorList>
            <person name="Sikorski J."/>
            <person name="Teshima H."/>
            <person name="Nolan M."/>
            <person name="Lucas S."/>
            <person name="Hammon N."/>
            <person name="Deshpande S."/>
            <person name="Cheng J.F."/>
            <person name="Pitluck S."/>
            <person name="Liolios K."/>
            <person name="Pagani I."/>
            <person name="Ivanova N."/>
            <person name="Huntemann M."/>
            <person name="Mavromatis K."/>
            <person name="Ovchinikova G."/>
            <person name="Pati A."/>
            <person name="Tapia R."/>
            <person name="Han C."/>
            <person name="Goodwin L."/>
            <person name="Chen A."/>
            <person name="Palaniappan K."/>
            <person name="Land M."/>
            <person name="Hauser L."/>
            <person name="Ngatchou-Djao O.D."/>
            <person name="Rohde M."/>
            <person name="Pukall R."/>
            <person name="Spring S."/>
            <person name="Abt B."/>
            <person name="Goker M."/>
            <person name="Detter J.C."/>
            <person name="Woyke T."/>
            <person name="Bristow J."/>
            <person name="Markowitz V."/>
            <person name="Hugenholtz P."/>
            <person name="Eisen J.A."/>
            <person name="Kyrpides N.C."/>
            <person name="Klenk H.P."/>
            <person name="Lapidus A."/>
        </authorList>
    </citation>
    <scope>NUCLEOTIDE SEQUENCE [LARGE SCALE GENOMIC DNA]</scope>
    <source>
        <strain evidence="15">DSM 15567 / CIP 107919 / 50-1 BON</strain>
    </source>
</reference>
<evidence type="ECO:0000256" key="1">
    <source>
        <dbReference type="ARBA" id="ARBA00004651"/>
    </source>
</evidence>
<comment type="function">
    <text evidence="10">Part of the ABC transporter FtsEX involved in asymmetric cellular division facilitating the initiation of sporulation.</text>
</comment>
<dbReference type="GO" id="GO:0051301">
    <property type="term" value="P:cell division"/>
    <property type="evidence" value="ECO:0007669"/>
    <property type="project" value="UniProtKB-KW"/>
</dbReference>
<dbReference type="Proteomes" id="UP000008457">
    <property type="component" value="Chromosome"/>
</dbReference>
<dbReference type="HOGENOM" id="CLU_073546_2_2_9"/>
<keyword evidence="5 10" id="KW-0132">Cell division</keyword>
<dbReference type="STRING" id="697281.Mahau_0658"/>
<evidence type="ECO:0000256" key="9">
    <source>
        <dbReference type="ARBA" id="ARBA00023306"/>
    </source>
</evidence>
<dbReference type="InterPro" id="IPR040690">
    <property type="entry name" value="FtsX_ECD"/>
</dbReference>
<evidence type="ECO:0000256" key="2">
    <source>
        <dbReference type="ARBA" id="ARBA00007379"/>
    </source>
</evidence>
<evidence type="ECO:0000256" key="10">
    <source>
        <dbReference type="PIRNR" id="PIRNR003097"/>
    </source>
</evidence>
<keyword evidence="6 11" id="KW-0812">Transmembrane</keyword>
<feature type="transmembrane region" description="Helical" evidence="11">
    <location>
        <begin position="219"/>
        <end position="244"/>
    </location>
</feature>
<keyword evidence="9 10" id="KW-0131">Cell cycle</keyword>
<dbReference type="AlphaFoldDB" id="F4A0I2"/>
<keyword evidence="4 10" id="KW-1003">Cell membrane</keyword>
<feature type="transmembrane region" description="Helical" evidence="11">
    <location>
        <begin position="21"/>
        <end position="46"/>
    </location>
</feature>
<dbReference type="PANTHER" id="PTHR47755">
    <property type="entry name" value="CELL DIVISION PROTEIN FTSX"/>
    <property type="match status" value="1"/>
</dbReference>
<dbReference type="KEGG" id="mas:Mahau_0658"/>
<dbReference type="PIRSF" id="PIRSF003097">
    <property type="entry name" value="FtsX"/>
    <property type="match status" value="1"/>
</dbReference>
<dbReference type="InterPro" id="IPR058204">
    <property type="entry name" value="FtsX_firmicutes-type"/>
</dbReference>
<dbReference type="PANTHER" id="PTHR47755:SF1">
    <property type="entry name" value="CELL DIVISION PROTEIN FTSX"/>
    <property type="match status" value="1"/>
</dbReference>
<organism evidence="14 15">
    <name type="scientific">Mahella australiensis (strain DSM 15567 / CIP 107919 / 50-1 BON)</name>
    <dbReference type="NCBI Taxonomy" id="697281"/>
    <lineage>
        <taxon>Bacteria</taxon>
        <taxon>Bacillati</taxon>
        <taxon>Bacillota</taxon>
        <taxon>Clostridia</taxon>
        <taxon>Thermoanaerobacterales</taxon>
        <taxon>Thermoanaerobacterales Family IV. Incertae Sedis</taxon>
        <taxon>Mahella</taxon>
    </lineage>
</organism>
<feature type="transmembrane region" description="Helical" evidence="11">
    <location>
        <begin position="172"/>
        <end position="198"/>
    </location>
</feature>
<dbReference type="NCBIfam" id="NF038347">
    <property type="entry name" value="FtsX_Gpos"/>
    <property type="match status" value="1"/>
</dbReference>
<name>F4A0I2_MAHA5</name>
<gene>
    <name evidence="14" type="ordered locus">Mahau_0658</name>
</gene>
<evidence type="ECO:0000256" key="7">
    <source>
        <dbReference type="ARBA" id="ARBA00022989"/>
    </source>
</evidence>
<dbReference type="eggNOG" id="COG2177">
    <property type="taxonomic scope" value="Bacteria"/>
</dbReference>
<accession>F4A0I2</accession>
<keyword evidence="15" id="KW-1185">Reference proteome</keyword>
<comment type="similarity">
    <text evidence="2 10">Belongs to the ABC-4 integral membrane protein family. FtsX subfamily.</text>
</comment>
<protein>
    <recommendedName>
        <fullName evidence="3 10">Cell division protein FtsX</fullName>
    </recommendedName>
</protein>
<evidence type="ECO:0000256" key="8">
    <source>
        <dbReference type="ARBA" id="ARBA00023136"/>
    </source>
</evidence>
<feature type="transmembrane region" description="Helical" evidence="11">
    <location>
        <begin position="269"/>
        <end position="290"/>
    </location>
</feature>
<feature type="domain" description="FtsX extracellular" evidence="13">
    <location>
        <begin position="59"/>
        <end position="153"/>
    </location>
</feature>
<dbReference type="InterPro" id="IPR004513">
    <property type="entry name" value="FtsX"/>
</dbReference>
<comment type="subcellular location">
    <subcellularLocation>
        <location evidence="1">Cell membrane</location>
        <topology evidence="1">Multi-pass membrane protein</topology>
    </subcellularLocation>
</comment>
<evidence type="ECO:0000259" key="12">
    <source>
        <dbReference type="Pfam" id="PF02687"/>
    </source>
</evidence>
<evidence type="ECO:0000259" key="13">
    <source>
        <dbReference type="Pfam" id="PF18075"/>
    </source>
</evidence>
<evidence type="ECO:0000313" key="14">
    <source>
        <dbReference type="EMBL" id="AEE95861.1"/>
    </source>
</evidence>
<proteinExistence type="inferred from homology"/>
<evidence type="ECO:0000256" key="4">
    <source>
        <dbReference type="ARBA" id="ARBA00022475"/>
    </source>
</evidence>